<evidence type="ECO:0000313" key="3">
    <source>
        <dbReference type="EMBL" id="MST49634.1"/>
    </source>
</evidence>
<keyword evidence="4" id="KW-1185">Reference proteome</keyword>
<dbReference type="EMBL" id="VUMY01000007">
    <property type="protein sequence ID" value="MST49634.1"/>
    <property type="molecule type" value="Genomic_DNA"/>
</dbReference>
<dbReference type="InterPro" id="IPR015590">
    <property type="entry name" value="Aldehyde_DH_dom"/>
</dbReference>
<dbReference type="SUPFAM" id="SSF53720">
    <property type="entry name" value="ALDH-like"/>
    <property type="match status" value="1"/>
</dbReference>
<proteinExistence type="predicted"/>
<evidence type="ECO:0000259" key="2">
    <source>
        <dbReference type="Pfam" id="PF00171"/>
    </source>
</evidence>
<sequence>MDDTFYATLAEFLSWMHGPRKDVVDVESGRLLTRVATATEDDAKDALLSMQAAQIVWQDLGSLGRAQVMARFSQALWKFQDEIVAMSQMLSGKSRIDANEEFLDLLSTTRTSKYLSQKLGKNRRGRGASPFSKWRLRYRPFGVIGMFTSPDWPLSSLNDVMQALVAGNAVVNFVTPQASLGAVLLHAMLVDAGMPFGLWKIIPATTSGPGRSIIPGLDMVVVLGSQQLGRRVERSAQDAGVPFKGFLQVLNTGVVCEDAKFDHAVRGIARAGFQCSGQTVNSVEVAFIQDTIFDDFKMALKDFVEDQITIGPLSDFSTTMGTMLNPKRVRVLHDYVKDAVALGAELVTGGEPRPSLGESFFEPTILAKVPRSAKVFGREFHGPMVCLLPFHDLSEITRFLGVSRHPYCTYLFTRSRETMREFLEASSTSAVSINDSYMTLYSAWQAPIQGIKDTGNGIRHGMESITQYARIQSTTRQWGRIWVPDVIEPNNIVERVTFFSAKMAVRTSMFSSFSLSPPLDASHAKLAAEPEPK</sequence>
<feature type="domain" description="Aldehyde dehydrogenase" evidence="2">
    <location>
        <begin position="21"/>
        <end position="473"/>
    </location>
</feature>
<dbReference type="Gene3D" id="3.40.309.10">
    <property type="entry name" value="Aldehyde Dehydrogenase, Chain A, domain 2"/>
    <property type="match status" value="1"/>
</dbReference>
<dbReference type="InterPro" id="IPR016162">
    <property type="entry name" value="Ald_DH_N"/>
</dbReference>
<reference evidence="3 4" key="1">
    <citation type="submission" date="2019-08" db="EMBL/GenBank/DDBJ databases">
        <title>In-depth cultivation of the pig gut microbiome towards novel bacterial diversity and tailored functional studies.</title>
        <authorList>
            <person name="Wylensek D."/>
            <person name="Hitch T.C.A."/>
            <person name="Clavel T."/>
        </authorList>
    </citation>
    <scope>NUCLEOTIDE SEQUENCE [LARGE SCALE GENOMIC DNA]</scope>
    <source>
        <strain evidence="3 4">RF-GAM-744-WT-7</strain>
    </source>
</reference>
<comment type="caution">
    <text evidence="3">The sequence shown here is derived from an EMBL/GenBank/DDBJ whole genome shotgun (WGS) entry which is preliminary data.</text>
</comment>
<organism evidence="3 4">
    <name type="scientific">Mobiluncus porci</name>
    <dbReference type="NCBI Taxonomy" id="2652278"/>
    <lineage>
        <taxon>Bacteria</taxon>
        <taxon>Bacillati</taxon>
        <taxon>Actinomycetota</taxon>
        <taxon>Actinomycetes</taxon>
        <taxon>Actinomycetales</taxon>
        <taxon>Actinomycetaceae</taxon>
        <taxon>Mobiluncus</taxon>
    </lineage>
</organism>
<evidence type="ECO:0000313" key="4">
    <source>
        <dbReference type="Proteomes" id="UP000442535"/>
    </source>
</evidence>
<evidence type="ECO:0000256" key="1">
    <source>
        <dbReference type="ARBA" id="ARBA00023002"/>
    </source>
</evidence>
<dbReference type="InterPro" id="IPR016161">
    <property type="entry name" value="Ald_DH/histidinol_DH"/>
</dbReference>
<gene>
    <name evidence="3" type="ORF">FYJ63_05210</name>
</gene>
<name>A0A7K0K2K2_9ACTO</name>
<dbReference type="Proteomes" id="UP000442535">
    <property type="component" value="Unassembled WGS sequence"/>
</dbReference>
<protein>
    <submittedName>
        <fullName evidence="3">Aldehyde dehydrogenase family protein</fullName>
    </submittedName>
</protein>
<accession>A0A7K0K2K2</accession>
<dbReference type="Gene3D" id="3.40.605.10">
    <property type="entry name" value="Aldehyde Dehydrogenase, Chain A, domain 1"/>
    <property type="match status" value="1"/>
</dbReference>
<dbReference type="PANTHER" id="PTHR11699">
    <property type="entry name" value="ALDEHYDE DEHYDROGENASE-RELATED"/>
    <property type="match status" value="1"/>
</dbReference>
<keyword evidence="1" id="KW-0560">Oxidoreductase</keyword>
<dbReference type="Pfam" id="PF00171">
    <property type="entry name" value="Aldedh"/>
    <property type="match status" value="1"/>
</dbReference>
<dbReference type="InterPro" id="IPR016163">
    <property type="entry name" value="Ald_DH_C"/>
</dbReference>
<dbReference type="AlphaFoldDB" id="A0A7K0K2K2"/>
<dbReference type="GO" id="GO:0016620">
    <property type="term" value="F:oxidoreductase activity, acting on the aldehyde or oxo group of donors, NAD or NADP as acceptor"/>
    <property type="evidence" value="ECO:0007669"/>
    <property type="project" value="InterPro"/>
</dbReference>